<evidence type="ECO:0000256" key="1">
    <source>
        <dbReference type="SAM" id="MobiDB-lite"/>
    </source>
</evidence>
<dbReference type="EMBL" id="BMAV01023871">
    <property type="protein sequence ID" value="GFS28158.1"/>
    <property type="molecule type" value="Genomic_DNA"/>
</dbReference>
<reference evidence="2" key="1">
    <citation type="submission" date="2020-08" db="EMBL/GenBank/DDBJ databases">
        <title>Multicomponent nature underlies the extraordinary mechanical properties of spider dragline silk.</title>
        <authorList>
            <person name="Kono N."/>
            <person name="Nakamura H."/>
            <person name="Mori M."/>
            <person name="Yoshida Y."/>
            <person name="Ohtoshi R."/>
            <person name="Malay A.D."/>
            <person name="Moran D.A.P."/>
            <person name="Tomita M."/>
            <person name="Numata K."/>
            <person name="Arakawa K."/>
        </authorList>
    </citation>
    <scope>NUCLEOTIDE SEQUENCE</scope>
</reference>
<protein>
    <submittedName>
        <fullName evidence="2">Uncharacterized protein</fullName>
    </submittedName>
</protein>
<name>A0A8X6M5R7_9ARAC</name>
<proteinExistence type="predicted"/>
<sequence length="180" mass="19222">MKPPRATPAVRPLPIKIKRPVFPNQVGGRSRAPPRHMGHAWGLKRGLTYHRKKTRVGQGGKEGPKSQRGTSPRLKPLSPPPSHDTTRGVIRRFWVASTCTASVSVLGETNPPHLPSAQKVLACPISGCPKGFPAQLSGTPSHPQATLDGCAQNAKGRCSTGCSVWKKGIGEEAFTTPLHP</sequence>
<organism evidence="2 3">
    <name type="scientific">Trichonephila inaurata madagascariensis</name>
    <dbReference type="NCBI Taxonomy" id="2747483"/>
    <lineage>
        <taxon>Eukaryota</taxon>
        <taxon>Metazoa</taxon>
        <taxon>Ecdysozoa</taxon>
        <taxon>Arthropoda</taxon>
        <taxon>Chelicerata</taxon>
        <taxon>Arachnida</taxon>
        <taxon>Araneae</taxon>
        <taxon>Araneomorphae</taxon>
        <taxon>Entelegynae</taxon>
        <taxon>Araneoidea</taxon>
        <taxon>Nephilidae</taxon>
        <taxon>Trichonephila</taxon>
        <taxon>Trichonephila inaurata</taxon>
    </lineage>
</organism>
<evidence type="ECO:0000313" key="3">
    <source>
        <dbReference type="Proteomes" id="UP000886998"/>
    </source>
</evidence>
<dbReference type="AlphaFoldDB" id="A0A8X6M5R7"/>
<dbReference type="Proteomes" id="UP000886998">
    <property type="component" value="Unassembled WGS sequence"/>
</dbReference>
<accession>A0A8X6M5R7</accession>
<comment type="caution">
    <text evidence="2">The sequence shown here is derived from an EMBL/GenBank/DDBJ whole genome shotgun (WGS) entry which is preliminary data.</text>
</comment>
<keyword evidence="3" id="KW-1185">Reference proteome</keyword>
<feature type="region of interest" description="Disordered" evidence="1">
    <location>
        <begin position="20"/>
        <end position="88"/>
    </location>
</feature>
<gene>
    <name evidence="2" type="ORF">TNIN_426141</name>
</gene>
<evidence type="ECO:0000313" key="2">
    <source>
        <dbReference type="EMBL" id="GFS28158.1"/>
    </source>
</evidence>